<evidence type="ECO:0000313" key="2">
    <source>
        <dbReference type="Proteomes" id="UP001054945"/>
    </source>
</evidence>
<reference evidence="1 2" key="1">
    <citation type="submission" date="2021-06" db="EMBL/GenBank/DDBJ databases">
        <title>Caerostris extrusa draft genome.</title>
        <authorList>
            <person name="Kono N."/>
            <person name="Arakawa K."/>
        </authorList>
    </citation>
    <scope>NUCLEOTIDE SEQUENCE [LARGE SCALE GENOMIC DNA]</scope>
</reference>
<dbReference type="Proteomes" id="UP001054945">
    <property type="component" value="Unassembled WGS sequence"/>
</dbReference>
<name>A0AAV4MF10_CAEEX</name>
<dbReference type="EMBL" id="BPLR01002165">
    <property type="protein sequence ID" value="GIX70757.1"/>
    <property type="molecule type" value="Genomic_DNA"/>
</dbReference>
<comment type="caution">
    <text evidence="1">The sequence shown here is derived from an EMBL/GenBank/DDBJ whole genome shotgun (WGS) entry which is preliminary data.</text>
</comment>
<gene>
    <name evidence="1" type="ORF">CEXT_645951</name>
</gene>
<sequence>MSVKCNHSEEVYDGAPFYGNSAVRQRRNALGEILMTSNAKEQKKKKKDLLSQRWEVRWWVQGCSLNRKGESREMRL</sequence>
<organism evidence="1 2">
    <name type="scientific">Caerostris extrusa</name>
    <name type="common">Bark spider</name>
    <name type="synonym">Caerostris bankana</name>
    <dbReference type="NCBI Taxonomy" id="172846"/>
    <lineage>
        <taxon>Eukaryota</taxon>
        <taxon>Metazoa</taxon>
        <taxon>Ecdysozoa</taxon>
        <taxon>Arthropoda</taxon>
        <taxon>Chelicerata</taxon>
        <taxon>Arachnida</taxon>
        <taxon>Araneae</taxon>
        <taxon>Araneomorphae</taxon>
        <taxon>Entelegynae</taxon>
        <taxon>Araneoidea</taxon>
        <taxon>Araneidae</taxon>
        <taxon>Caerostris</taxon>
    </lineage>
</organism>
<evidence type="ECO:0000313" key="1">
    <source>
        <dbReference type="EMBL" id="GIX70757.1"/>
    </source>
</evidence>
<dbReference type="AlphaFoldDB" id="A0AAV4MF10"/>
<proteinExistence type="predicted"/>
<protein>
    <submittedName>
        <fullName evidence="1">Uncharacterized protein</fullName>
    </submittedName>
</protein>
<keyword evidence="2" id="KW-1185">Reference proteome</keyword>
<accession>A0AAV4MF10</accession>